<accession>A0AAV1JCS3</accession>
<evidence type="ECO:0000313" key="1">
    <source>
        <dbReference type="EMBL" id="CAK1546300.1"/>
    </source>
</evidence>
<comment type="caution">
    <text evidence="1">The sequence shown here is derived from an EMBL/GenBank/DDBJ whole genome shotgun (WGS) entry which is preliminary data.</text>
</comment>
<dbReference type="AlphaFoldDB" id="A0AAV1JCS3"/>
<dbReference type="Proteomes" id="UP001497472">
    <property type="component" value="Unassembled WGS sequence"/>
</dbReference>
<name>A0AAV1JCS3_9NEOP</name>
<sequence length="133" mass="14759">MAPCDPNKVIKRTAKHEQKQYGTLKKIAANGKPEEKTMKTPLKVVDSNLKPAMNGAVPKPTTRVIKSPKTVKKVTLKRCSIAPSPLPSIKKKPDNSAQKLSLKRRQLPAHSGVPVPDKMKNLKLQLLDIDFYN</sequence>
<protein>
    <submittedName>
        <fullName evidence="1">Uncharacterized protein</fullName>
    </submittedName>
</protein>
<dbReference type="EMBL" id="CAVLEF010000007">
    <property type="protein sequence ID" value="CAK1546300.1"/>
    <property type="molecule type" value="Genomic_DNA"/>
</dbReference>
<proteinExistence type="predicted"/>
<organism evidence="1 2">
    <name type="scientific">Leptosia nina</name>
    <dbReference type="NCBI Taxonomy" id="320188"/>
    <lineage>
        <taxon>Eukaryota</taxon>
        <taxon>Metazoa</taxon>
        <taxon>Ecdysozoa</taxon>
        <taxon>Arthropoda</taxon>
        <taxon>Hexapoda</taxon>
        <taxon>Insecta</taxon>
        <taxon>Pterygota</taxon>
        <taxon>Neoptera</taxon>
        <taxon>Endopterygota</taxon>
        <taxon>Lepidoptera</taxon>
        <taxon>Glossata</taxon>
        <taxon>Ditrysia</taxon>
        <taxon>Papilionoidea</taxon>
        <taxon>Pieridae</taxon>
        <taxon>Pierinae</taxon>
        <taxon>Leptosia</taxon>
    </lineage>
</organism>
<keyword evidence="2" id="KW-1185">Reference proteome</keyword>
<gene>
    <name evidence="1" type="ORF">LNINA_LOCUS5883</name>
</gene>
<evidence type="ECO:0000313" key="2">
    <source>
        <dbReference type="Proteomes" id="UP001497472"/>
    </source>
</evidence>
<reference evidence="1 2" key="1">
    <citation type="submission" date="2023-11" db="EMBL/GenBank/DDBJ databases">
        <authorList>
            <person name="Okamura Y."/>
        </authorList>
    </citation>
    <scope>NUCLEOTIDE SEQUENCE [LARGE SCALE GENOMIC DNA]</scope>
</reference>